<proteinExistence type="inferred from homology"/>
<evidence type="ECO:0000259" key="9">
    <source>
        <dbReference type="Pfam" id="PF05649"/>
    </source>
</evidence>
<comment type="similarity">
    <text evidence="2">Belongs to the peptidase M13 family.</text>
</comment>
<keyword evidence="4" id="KW-0479">Metal-binding</keyword>
<dbReference type="GO" id="GO:0004222">
    <property type="term" value="F:metalloendopeptidase activity"/>
    <property type="evidence" value="ECO:0007669"/>
    <property type="project" value="InterPro"/>
</dbReference>
<dbReference type="Gene3D" id="1.10.1380.10">
    <property type="entry name" value="Neutral endopeptidase , domain2"/>
    <property type="match status" value="1"/>
</dbReference>
<dbReference type="PROSITE" id="PS51885">
    <property type="entry name" value="NEPRILYSIN"/>
    <property type="match status" value="1"/>
</dbReference>
<dbReference type="InterPro" id="IPR042089">
    <property type="entry name" value="Peptidase_M13_dom_2"/>
</dbReference>
<dbReference type="Gene3D" id="3.40.390.10">
    <property type="entry name" value="Collagenase (Catalytic Domain)"/>
    <property type="match status" value="1"/>
</dbReference>
<dbReference type="Proteomes" id="UP000046187">
    <property type="component" value="Unassembled WGS sequence"/>
</dbReference>
<name>A0A0K2ZJV0_9XANT</name>
<evidence type="ECO:0000256" key="7">
    <source>
        <dbReference type="ARBA" id="ARBA00023049"/>
    </source>
</evidence>
<dbReference type="PRINTS" id="PR00786">
    <property type="entry name" value="NEPRILYSIN"/>
</dbReference>
<feature type="domain" description="Peptidase M13 N-terminal" evidence="9">
    <location>
        <begin position="107"/>
        <end position="482"/>
    </location>
</feature>
<dbReference type="CDD" id="cd08662">
    <property type="entry name" value="M13"/>
    <property type="match status" value="1"/>
</dbReference>
<organism evidence="10 11">
    <name type="scientific">Xanthomonas graminis pv. arrhenatheri LMG 727</name>
    <dbReference type="NCBI Taxonomy" id="1195923"/>
    <lineage>
        <taxon>Bacteria</taxon>
        <taxon>Pseudomonadati</taxon>
        <taxon>Pseudomonadota</taxon>
        <taxon>Gammaproteobacteria</taxon>
        <taxon>Lysobacterales</taxon>
        <taxon>Lysobacteraceae</taxon>
        <taxon>Xanthomonas</taxon>
        <taxon>Xanthomonas translucens group</taxon>
        <taxon>Xanthomonas graminis</taxon>
    </lineage>
</organism>
<dbReference type="InterPro" id="IPR024079">
    <property type="entry name" value="MetalloPept_cat_dom_sf"/>
</dbReference>
<dbReference type="AlphaFoldDB" id="A0A0K2ZJV0"/>
<dbReference type="EMBL" id="CXOI01000021">
    <property type="protein sequence ID" value="CTP85923.1"/>
    <property type="molecule type" value="Genomic_DNA"/>
</dbReference>
<evidence type="ECO:0000256" key="6">
    <source>
        <dbReference type="ARBA" id="ARBA00022833"/>
    </source>
</evidence>
<evidence type="ECO:0000256" key="5">
    <source>
        <dbReference type="ARBA" id="ARBA00022801"/>
    </source>
</evidence>
<dbReference type="GO" id="GO:0046872">
    <property type="term" value="F:metal ion binding"/>
    <property type="evidence" value="ECO:0007669"/>
    <property type="project" value="UniProtKB-KW"/>
</dbReference>
<keyword evidence="5" id="KW-0378">Hydrolase</keyword>
<dbReference type="GO" id="GO:0005886">
    <property type="term" value="C:plasma membrane"/>
    <property type="evidence" value="ECO:0007669"/>
    <property type="project" value="TreeGrafter"/>
</dbReference>
<dbReference type="SUPFAM" id="SSF55486">
    <property type="entry name" value="Metalloproteases ('zincins'), catalytic domain"/>
    <property type="match status" value="1"/>
</dbReference>
<evidence type="ECO:0000256" key="4">
    <source>
        <dbReference type="ARBA" id="ARBA00022723"/>
    </source>
</evidence>
<dbReference type="InterPro" id="IPR008753">
    <property type="entry name" value="Peptidase_M13_N"/>
</dbReference>
<evidence type="ECO:0000256" key="2">
    <source>
        <dbReference type="ARBA" id="ARBA00007357"/>
    </source>
</evidence>
<dbReference type="InterPro" id="IPR000718">
    <property type="entry name" value="Peptidase_M13"/>
</dbReference>
<dbReference type="Pfam" id="PF05649">
    <property type="entry name" value="Peptidase_M13_N"/>
    <property type="match status" value="1"/>
</dbReference>
<evidence type="ECO:0000313" key="10">
    <source>
        <dbReference type="EMBL" id="CTP85923.1"/>
    </source>
</evidence>
<dbReference type="InterPro" id="IPR018497">
    <property type="entry name" value="Peptidase_M13_C"/>
</dbReference>
<gene>
    <name evidence="10" type="ORF">XTALMG727_1503</name>
</gene>
<evidence type="ECO:0000256" key="1">
    <source>
        <dbReference type="ARBA" id="ARBA00001947"/>
    </source>
</evidence>
<dbReference type="PANTHER" id="PTHR11733">
    <property type="entry name" value="ZINC METALLOPROTEASE FAMILY M13 NEPRILYSIN-RELATED"/>
    <property type="match status" value="1"/>
</dbReference>
<dbReference type="PANTHER" id="PTHR11733:SF167">
    <property type="entry name" value="FI17812P1-RELATED"/>
    <property type="match status" value="1"/>
</dbReference>
<comment type="cofactor">
    <cofactor evidence="1">
        <name>Zn(2+)</name>
        <dbReference type="ChEBI" id="CHEBI:29105"/>
    </cofactor>
</comment>
<sequence>MTFDTPETHGSGVQFRHGPLGHSVSTLAWSFLVTFRNPQMLLLTLAVSAALSGCNKPDAAAPAAAKTEAAAAPAPAAAPAELKLDASKLPPYNAFAVSDLDASKDACNDFAGYVNGKWLAANEIPKDRSSWGAFSILDERSVAVQHQLAEQAAAANGQGVDKIVGDFWASGMDEAKVNAQGIAPLKADLAAIDGLKDGPAVAEYLRQSAAKGENGLFGFGAEADFKHSSMNMAYAMQGGLGLPERGYYFDADKKDKLNAYQAHVAKVLELSGVPAADAAKQAKDVVALETRLAKVSKSSEQMSRDAELAYNPITPADADKLTPNFPWTKFFESQGVAVPETFSLAIPAFHQEVSKALGDTDPSVWRAYLRFHNVDSASPYLSDAFAQESFAFYGKELNGQAEMKPRWKRVLGSIEDGAGEAMGQMYVKVAFSADAKAKMQQLVDNLRQALKVRIEHVTWMSPETKAKAIAKWETFTPKIGYPDKWRDYSGLSTQRDSYLDNVRAATAFNYKYNLSKIGKPVDKTEWGMTPQTVNAYYNPLQNEIVFPAAILQPPFFDPAADDAFNYGGIGAVIGHEMTHGYDDQGSRFGPDGNFIKDPGWWTPKDLAAFKRLTGKLVKQFDEYKVDGKPVNGKLTLGENIADLGGLSTAYDALQKATAGKDDPKVGGMTRDQNFFLNWATVWRTKYTPQNAMVRLATDPHAPAQFRAMGAPSNLPAFAAAFQCKAGSPMVRAGDRQVVIW</sequence>
<evidence type="ECO:0000256" key="3">
    <source>
        <dbReference type="ARBA" id="ARBA00022670"/>
    </source>
</evidence>
<keyword evidence="3" id="KW-0645">Protease</keyword>
<protein>
    <submittedName>
        <fullName evidence="10">Metallopeptidase</fullName>
    </submittedName>
</protein>
<keyword evidence="7" id="KW-0482">Metalloprotease</keyword>
<reference evidence="11" key="1">
    <citation type="submission" date="2015-07" db="EMBL/GenBank/DDBJ databases">
        <authorList>
            <person name="Wibberg D."/>
        </authorList>
    </citation>
    <scope>NUCLEOTIDE SEQUENCE [LARGE SCALE GENOMIC DNA]</scope>
</reference>
<feature type="domain" description="Peptidase M13 C-terminal" evidence="8">
    <location>
        <begin position="534"/>
        <end position="736"/>
    </location>
</feature>
<keyword evidence="11" id="KW-1185">Reference proteome</keyword>
<keyword evidence="6" id="KW-0862">Zinc</keyword>
<accession>A0A0K2ZJV0</accession>
<evidence type="ECO:0000313" key="11">
    <source>
        <dbReference type="Proteomes" id="UP000046187"/>
    </source>
</evidence>
<dbReference type="GO" id="GO:0016485">
    <property type="term" value="P:protein processing"/>
    <property type="evidence" value="ECO:0007669"/>
    <property type="project" value="TreeGrafter"/>
</dbReference>
<dbReference type="Pfam" id="PF01431">
    <property type="entry name" value="Peptidase_M13"/>
    <property type="match status" value="1"/>
</dbReference>
<evidence type="ECO:0000259" key="8">
    <source>
        <dbReference type="Pfam" id="PF01431"/>
    </source>
</evidence>